<accession>A0ABY7GE64</accession>
<organism evidence="2 3">
    <name type="scientific">Mya arenaria</name>
    <name type="common">Soft-shell clam</name>
    <dbReference type="NCBI Taxonomy" id="6604"/>
    <lineage>
        <taxon>Eukaryota</taxon>
        <taxon>Metazoa</taxon>
        <taxon>Spiralia</taxon>
        <taxon>Lophotrochozoa</taxon>
        <taxon>Mollusca</taxon>
        <taxon>Bivalvia</taxon>
        <taxon>Autobranchia</taxon>
        <taxon>Heteroconchia</taxon>
        <taxon>Euheterodonta</taxon>
        <taxon>Imparidentia</taxon>
        <taxon>Neoheterodontei</taxon>
        <taxon>Myida</taxon>
        <taxon>Myoidea</taxon>
        <taxon>Myidae</taxon>
        <taxon>Mya</taxon>
    </lineage>
</organism>
<feature type="compositionally biased region" description="Polar residues" evidence="1">
    <location>
        <begin position="154"/>
        <end position="163"/>
    </location>
</feature>
<evidence type="ECO:0000313" key="2">
    <source>
        <dbReference type="EMBL" id="WAR31614.1"/>
    </source>
</evidence>
<feature type="region of interest" description="Disordered" evidence="1">
    <location>
        <begin position="141"/>
        <end position="163"/>
    </location>
</feature>
<name>A0ABY7GE64_MYAAR</name>
<protein>
    <submittedName>
        <fullName evidence="2">Uncharacterized protein</fullName>
    </submittedName>
</protein>
<reference evidence="2" key="1">
    <citation type="submission" date="2022-11" db="EMBL/GenBank/DDBJ databases">
        <title>Centuries of genome instability and evolution in soft-shell clam transmissible cancer (bioRxiv).</title>
        <authorList>
            <person name="Hart S.F.M."/>
            <person name="Yonemitsu M.A."/>
            <person name="Giersch R.M."/>
            <person name="Beal B.F."/>
            <person name="Arriagada G."/>
            <person name="Davis B.W."/>
            <person name="Ostrander E.A."/>
            <person name="Goff S.P."/>
            <person name="Metzger M.J."/>
        </authorList>
    </citation>
    <scope>NUCLEOTIDE SEQUENCE</scope>
    <source>
        <strain evidence="2">MELC-2E11</strain>
        <tissue evidence="2">Siphon/mantle</tissue>
    </source>
</reference>
<proteinExistence type="predicted"/>
<evidence type="ECO:0000313" key="3">
    <source>
        <dbReference type="Proteomes" id="UP001164746"/>
    </source>
</evidence>
<gene>
    <name evidence="2" type="ORF">MAR_034156</name>
</gene>
<sequence>MGEFKTSFNSILRRDLKHIYSGFPQPLSYRHSNPYPTQEQLKMKFPQEENTKLKAHVLKSSEFVPEYSCLIPRAPAFRILSRHDVNGLVQRLSTPTVASQGISNTSDKSMLQEKQKSNAKYLGLRNIDYREQTAITARLARPTHSSRQREFQTRSHMVTSVDC</sequence>
<dbReference type="Proteomes" id="UP001164746">
    <property type="component" value="Chromosome 17"/>
</dbReference>
<evidence type="ECO:0000256" key="1">
    <source>
        <dbReference type="SAM" id="MobiDB-lite"/>
    </source>
</evidence>
<dbReference type="EMBL" id="CP111028">
    <property type="protein sequence ID" value="WAR31614.1"/>
    <property type="molecule type" value="Genomic_DNA"/>
</dbReference>
<keyword evidence="3" id="KW-1185">Reference proteome</keyword>